<accession>A0A543PIB1</accession>
<organism evidence="6 7">
    <name type="scientific">Blastococcus colisei</name>
    <dbReference type="NCBI Taxonomy" id="1564162"/>
    <lineage>
        <taxon>Bacteria</taxon>
        <taxon>Bacillati</taxon>
        <taxon>Actinomycetota</taxon>
        <taxon>Actinomycetes</taxon>
        <taxon>Geodermatophilales</taxon>
        <taxon>Geodermatophilaceae</taxon>
        <taxon>Blastococcus</taxon>
    </lineage>
</organism>
<protein>
    <submittedName>
        <fullName evidence="6">Site-specific recombinase XerD</fullName>
    </submittedName>
</protein>
<comment type="similarity">
    <text evidence="1">Belongs to the 'phage' integrase family.</text>
</comment>
<evidence type="ECO:0000313" key="6">
    <source>
        <dbReference type="EMBL" id="TQN43821.1"/>
    </source>
</evidence>
<dbReference type="Gene3D" id="1.10.150.130">
    <property type="match status" value="1"/>
</dbReference>
<dbReference type="InterPro" id="IPR002104">
    <property type="entry name" value="Integrase_catalytic"/>
</dbReference>
<gene>
    <name evidence="6" type="ORF">FHU33_3288</name>
</gene>
<dbReference type="Proteomes" id="UP000319865">
    <property type="component" value="Unassembled WGS sequence"/>
</dbReference>
<dbReference type="InterPro" id="IPR013762">
    <property type="entry name" value="Integrase-like_cat_sf"/>
</dbReference>
<dbReference type="GO" id="GO:0003677">
    <property type="term" value="F:DNA binding"/>
    <property type="evidence" value="ECO:0007669"/>
    <property type="project" value="UniProtKB-KW"/>
</dbReference>
<dbReference type="InterPro" id="IPR053876">
    <property type="entry name" value="Phage_int_M"/>
</dbReference>
<dbReference type="InterPro" id="IPR011010">
    <property type="entry name" value="DNA_brk_join_enz"/>
</dbReference>
<dbReference type="Pfam" id="PF22022">
    <property type="entry name" value="Phage_int_M"/>
    <property type="match status" value="1"/>
</dbReference>
<dbReference type="CDD" id="cd01189">
    <property type="entry name" value="INT_ICEBs1_C_like"/>
    <property type="match status" value="1"/>
</dbReference>
<dbReference type="InterPro" id="IPR050808">
    <property type="entry name" value="Phage_Integrase"/>
</dbReference>
<evidence type="ECO:0000256" key="2">
    <source>
        <dbReference type="ARBA" id="ARBA00022908"/>
    </source>
</evidence>
<keyword evidence="7" id="KW-1185">Reference proteome</keyword>
<dbReference type="SUPFAM" id="SSF56349">
    <property type="entry name" value="DNA breaking-rejoining enzymes"/>
    <property type="match status" value="1"/>
</dbReference>
<dbReference type="PANTHER" id="PTHR30629">
    <property type="entry name" value="PROPHAGE INTEGRASE"/>
    <property type="match status" value="1"/>
</dbReference>
<dbReference type="InterPro" id="IPR010998">
    <property type="entry name" value="Integrase_recombinase_N"/>
</dbReference>
<name>A0A543PIB1_9ACTN</name>
<keyword evidence="4" id="KW-0233">DNA recombination</keyword>
<reference evidence="6 7" key="1">
    <citation type="submission" date="2019-06" db="EMBL/GenBank/DDBJ databases">
        <title>Sequencing the genomes of 1000 actinobacteria strains.</title>
        <authorList>
            <person name="Klenk H.-P."/>
        </authorList>
    </citation>
    <scope>NUCLEOTIDE SEQUENCE [LARGE SCALE GENOMIC DNA]</scope>
    <source>
        <strain evidence="6 7">DSM 46837</strain>
    </source>
</reference>
<evidence type="ECO:0000313" key="7">
    <source>
        <dbReference type="Proteomes" id="UP000319865"/>
    </source>
</evidence>
<dbReference type="GO" id="GO:0015074">
    <property type="term" value="P:DNA integration"/>
    <property type="evidence" value="ECO:0007669"/>
    <property type="project" value="UniProtKB-KW"/>
</dbReference>
<evidence type="ECO:0000256" key="3">
    <source>
        <dbReference type="ARBA" id="ARBA00023125"/>
    </source>
</evidence>
<comment type="caution">
    <text evidence="6">The sequence shown here is derived from an EMBL/GenBank/DDBJ whole genome shotgun (WGS) entry which is preliminary data.</text>
</comment>
<keyword evidence="2" id="KW-0229">DNA integration</keyword>
<dbReference type="AlphaFoldDB" id="A0A543PIB1"/>
<evidence type="ECO:0000256" key="4">
    <source>
        <dbReference type="ARBA" id="ARBA00023172"/>
    </source>
</evidence>
<evidence type="ECO:0000259" key="5">
    <source>
        <dbReference type="PROSITE" id="PS51898"/>
    </source>
</evidence>
<dbReference type="Pfam" id="PF00589">
    <property type="entry name" value="Phage_integrase"/>
    <property type="match status" value="1"/>
</dbReference>
<keyword evidence="3" id="KW-0238">DNA-binding</keyword>
<proteinExistence type="inferred from homology"/>
<feature type="domain" description="Tyr recombinase" evidence="5">
    <location>
        <begin position="178"/>
        <end position="379"/>
    </location>
</feature>
<dbReference type="RefSeq" id="WP_142026267.1">
    <property type="nucleotide sequence ID" value="NZ_VFQE01000001.1"/>
</dbReference>
<dbReference type="OrthoDB" id="4326943at2"/>
<sequence length="381" mass="41438">MGRPPLPVGTFGKIDFLVLGKDRVRARASFRDYDGHRRLVTRYGSSRAHAERRLREALRDRGTGDDPVASATSRLSEVAALWLAEVDDSDLAWGTKRLYRFTVESYILPGLGELRLREVTVPAVNRLLATVSSLHGPAAAKSTRSVLSGILGLAVRHGLLPANPVREAAIRRGSRTSRGPRALTVEETRQLRARLAADPDAVRRDLPDLVDFMLGTGVRIGEACAIQPSAIDFEAATLTVDATVIRIRGLGLVIQDSPKSTAGRRTLVLPSAVVDLLRRRIAVHPRPDADALVVFPSPQGRLRDSSNTSGDLRSALDRAEFPWVTSHVFRKTVATRLDDAGLSARQIADHLGHSRPSLTQDVYLGRGHASPEAAAALQRSR</sequence>
<dbReference type="EMBL" id="VFQE01000001">
    <property type="protein sequence ID" value="TQN43821.1"/>
    <property type="molecule type" value="Genomic_DNA"/>
</dbReference>
<dbReference type="Gene3D" id="1.10.443.10">
    <property type="entry name" value="Intergrase catalytic core"/>
    <property type="match status" value="1"/>
</dbReference>
<evidence type="ECO:0000256" key="1">
    <source>
        <dbReference type="ARBA" id="ARBA00008857"/>
    </source>
</evidence>
<dbReference type="PROSITE" id="PS51898">
    <property type="entry name" value="TYR_RECOMBINASE"/>
    <property type="match status" value="1"/>
</dbReference>
<dbReference type="GO" id="GO:0006310">
    <property type="term" value="P:DNA recombination"/>
    <property type="evidence" value="ECO:0007669"/>
    <property type="project" value="UniProtKB-KW"/>
</dbReference>
<dbReference type="PANTHER" id="PTHR30629:SF2">
    <property type="entry name" value="PROPHAGE INTEGRASE INTS-RELATED"/>
    <property type="match status" value="1"/>
</dbReference>